<dbReference type="Proteomes" id="UP001155483">
    <property type="component" value="Unassembled WGS sequence"/>
</dbReference>
<proteinExistence type="inferred from homology"/>
<feature type="active site" description="Proton acceptor" evidence="9">
    <location>
        <position position="160"/>
    </location>
</feature>
<keyword evidence="6" id="KW-0443">Lipid metabolism</keyword>
<gene>
    <name evidence="11" type="ORF">OCK74_06265</name>
</gene>
<evidence type="ECO:0000256" key="8">
    <source>
        <dbReference type="PIRNR" id="PIRNR000094"/>
    </source>
</evidence>
<evidence type="ECO:0000256" key="2">
    <source>
        <dbReference type="ARBA" id="ARBA00009233"/>
    </source>
</evidence>
<evidence type="ECO:0000313" key="11">
    <source>
        <dbReference type="EMBL" id="MCU7548713.1"/>
    </source>
</evidence>
<dbReference type="RefSeq" id="WP_279296157.1">
    <property type="nucleotide sequence ID" value="NZ_JAOTIF010000002.1"/>
</dbReference>
<dbReference type="InterPro" id="IPR036291">
    <property type="entry name" value="NAD(P)-bd_dom_sf"/>
</dbReference>
<protein>
    <recommendedName>
        <fullName evidence="8">Enoyl-[acyl-carrier-protein] reductase [NADH]</fullName>
        <ecNumber evidence="8">1.3.1.9</ecNumber>
    </recommendedName>
</protein>
<keyword evidence="7 8" id="KW-0275">Fatty acid biosynthesis</keyword>
<accession>A0A9X2XNG7</accession>
<dbReference type="GO" id="GO:0006633">
    <property type="term" value="P:fatty acid biosynthetic process"/>
    <property type="evidence" value="ECO:0007669"/>
    <property type="project" value="UniProtKB-KW"/>
</dbReference>
<feature type="binding site" evidence="10">
    <location>
        <position position="15"/>
    </location>
    <ligand>
        <name>NAD(+)</name>
        <dbReference type="ChEBI" id="CHEBI:57540"/>
    </ligand>
</feature>
<feature type="binding site" evidence="10">
    <location>
        <begin position="21"/>
        <end position="22"/>
    </location>
    <ligand>
        <name>NAD(+)</name>
        <dbReference type="ChEBI" id="CHEBI:57540"/>
    </ligand>
</feature>
<keyword evidence="8 10" id="KW-0520">NAD</keyword>
<feature type="binding site" evidence="10">
    <location>
        <position position="95"/>
    </location>
    <ligand>
        <name>NAD(+)</name>
        <dbReference type="ChEBI" id="CHEBI:57540"/>
    </ligand>
</feature>
<reference evidence="11" key="1">
    <citation type="submission" date="2022-09" db="EMBL/GenBank/DDBJ databases">
        <authorList>
            <person name="Yuan C."/>
            <person name="Ke Z."/>
        </authorList>
    </citation>
    <scope>NUCLEOTIDE SEQUENCE</scope>
    <source>
        <strain evidence="11">LB-8</strain>
    </source>
</reference>
<feature type="active site" description="Proton acceptor" evidence="9">
    <location>
        <position position="150"/>
    </location>
</feature>
<dbReference type="Gene3D" id="3.40.50.720">
    <property type="entry name" value="NAD(P)-binding Rossmann-like Domain"/>
    <property type="match status" value="1"/>
</dbReference>
<reference evidence="11" key="2">
    <citation type="submission" date="2023-04" db="EMBL/GenBank/DDBJ databases">
        <title>Paracnuella aquatica gen. nov., sp. nov., a member of the family Chitinophagaceae isolated from a hot spring.</title>
        <authorList>
            <person name="Wang C."/>
        </authorList>
    </citation>
    <scope>NUCLEOTIDE SEQUENCE</scope>
    <source>
        <strain evidence="11">LB-8</strain>
    </source>
</reference>
<evidence type="ECO:0000256" key="3">
    <source>
        <dbReference type="ARBA" id="ARBA00022516"/>
    </source>
</evidence>
<keyword evidence="12" id="KW-1185">Reference proteome</keyword>
<sequence>MSNNLLKGKKGIIFGALDDKSIAWKTALKCHEQGAQIVLSNAPVAIRMGEISKLADAVEAPVIGADVTNMDDLKTLFEESQKHFNGGIDFILHSIGMGMNVRKGKHYTEINYEWNQKTLDISAMSLHRVLHTAWELDALNEWGSVVGLSYIAAQRVFPDYNEMADAKALLESVARSFGYHYGVRKKVRVNTISQSPTRTTAGSGVKGFDAFIDYAEKMSPLGNASSDDCANYCVTLFSDLTRFVTMQNLFHDGGFSFTGVSEALVYQMQAAHPQE</sequence>
<dbReference type="PANTHER" id="PTHR43159:SF2">
    <property type="entry name" value="ENOYL-[ACYL-CARRIER-PROTEIN] REDUCTASE [NADH], CHLOROPLASTIC"/>
    <property type="match status" value="1"/>
</dbReference>
<dbReference type="AlphaFoldDB" id="A0A9X2XNG7"/>
<keyword evidence="3 8" id="KW-0444">Lipid biosynthesis</keyword>
<evidence type="ECO:0000256" key="10">
    <source>
        <dbReference type="PIRSR" id="PIRSR000094-3"/>
    </source>
</evidence>
<dbReference type="InterPro" id="IPR014358">
    <property type="entry name" value="Enoyl-ACP_Rdtase_NADH"/>
</dbReference>
<feature type="binding site" evidence="10">
    <location>
        <begin position="66"/>
        <end position="67"/>
    </location>
    <ligand>
        <name>NAD(+)</name>
        <dbReference type="ChEBI" id="CHEBI:57540"/>
    </ligand>
</feature>
<keyword evidence="5 8" id="KW-0560">Oxidoreductase</keyword>
<evidence type="ECO:0000313" key="12">
    <source>
        <dbReference type="Proteomes" id="UP001155483"/>
    </source>
</evidence>
<dbReference type="PIRSF" id="PIRSF000094">
    <property type="entry name" value="Enoyl-ACP_rdct"/>
    <property type="match status" value="1"/>
</dbReference>
<comment type="caution">
    <text evidence="11">The sequence shown here is derived from an EMBL/GenBank/DDBJ whole genome shotgun (WGS) entry which is preliminary data.</text>
</comment>
<evidence type="ECO:0000256" key="4">
    <source>
        <dbReference type="ARBA" id="ARBA00022832"/>
    </source>
</evidence>
<dbReference type="PANTHER" id="PTHR43159">
    <property type="entry name" value="ENOYL-[ACYL-CARRIER-PROTEIN] REDUCTASE"/>
    <property type="match status" value="1"/>
</dbReference>
<comment type="pathway">
    <text evidence="1">Lipid metabolism; fatty acid biosynthesis.</text>
</comment>
<dbReference type="EC" id="1.3.1.9" evidence="8"/>
<feature type="binding site" evidence="10">
    <location>
        <position position="167"/>
    </location>
    <ligand>
        <name>NAD(+)</name>
        <dbReference type="ChEBI" id="CHEBI:57540"/>
    </ligand>
</feature>
<keyword evidence="4" id="KW-0276">Fatty acid metabolism</keyword>
<evidence type="ECO:0000256" key="6">
    <source>
        <dbReference type="ARBA" id="ARBA00023098"/>
    </source>
</evidence>
<dbReference type="GO" id="GO:0004318">
    <property type="term" value="F:enoyl-[acyl-carrier-protein] reductase (NADH) activity"/>
    <property type="evidence" value="ECO:0007669"/>
    <property type="project" value="UniProtKB-EC"/>
</dbReference>
<dbReference type="CDD" id="cd05372">
    <property type="entry name" value="ENR_SDR"/>
    <property type="match status" value="1"/>
</dbReference>
<evidence type="ECO:0000256" key="1">
    <source>
        <dbReference type="ARBA" id="ARBA00005194"/>
    </source>
</evidence>
<dbReference type="InterPro" id="IPR002347">
    <property type="entry name" value="SDR_fam"/>
</dbReference>
<evidence type="ECO:0000256" key="7">
    <source>
        <dbReference type="ARBA" id="ARBA00023160"/>
    </source>
</evidence>
<name>A0A9X2XNG7_9BACT</name>
<dbReference type="Pfam" id="PF13561">
    <property type="entry name" value="adh_short_C2"/>
    <property type="match status" value="1"/>
</dbReference>
<dbReference type="SUPFAM" id="SSF51735">
    <property type="entry name" value="NAD(P)-binding Rossmann-fold domains"/>
    <property type="match status" value="1"/>
</dbReference>
<organism evidence="11 12">
    <name type="scientific">Paraflavisolibacter caeni</name>
    <dbReference type="NCBI Taxonomy" id="2982496"/>
    <lineage>
        <taxon>Bacteria</taxon>
        <taxon>Pseudomonadati</taxon>
        <taxon>Bacteroidota</taxon>
        <taxon>Chitinophagia</taxon>
        <taxon>Chitinophagales</taxon>
        <taxon>Chitinophagaceae</taxon>
        <taxon>Paraflavisolibacter</taxon>
    </lineage>
</organism>
<evidence type="ECO:0000256" key="5">
    <source>
        <dbReference type="ARBA" id="ARBA00023002"/>
    </source>
</evidence>
<dbReference type="EMBL" id="JAOTIF010000002">
    <property type="protein sequence ID" value="MCU7548713.1"/>
    <property type="molecule type" value="Genomic_DNA"/>
</dbReference>
<evidence type="ECO:0000256" key="9">
    <source>
        <dbReference type="PIRSR" id="PIRSR000094-1"/>
    </source>
</evidence>
<comment type="similarity">
    <text evidence="2 8">Belongs to the short-chain dehydrogenases/reductases (SDR) family. FabI subfamily.</text>
</comment>
<comment type="catalytic activity">
    <reaction evidence="8">
        <text>a 2,3-saturated acyl-[ACP] + NAD(+) = a (2E)-enoyl-[ACP] + NADH + H(+)</text>
        <dbReference type="Rhea" id="RHEA:10240"/>
        <dbReference type="Rhea" id="RHEA-COMP:9925"/>
        <dbReference type="Rhea" id="RHEA-COMP:9926"/>
        <dbReference type="ChEBI" id="CHEBI:15378"/>
        <dbReference type="ChEBI" id="CHEBI:57540"/>
        <dbReference type="ChEBI" id="CHEBI:57945"/>
        <dbReference type="ChEBI" id="CHEBI:78784"/>
        <dbReference type="ChEBI" id="CHEBI:78785"/>
        <dbReference type="EC" id="1.3.1.9"/>
    </reaction>
</comment>